<dbReference type="RefSeq" id="WP_354442906.1">
    <property type="nucleotide sequence ID" value="NZ_JBEPSH010000003.1"/>
</dbReference>
<dbReference type="Pfam" id="PF12779">
    <property type="entry name" value="WXXGXW"/>
    <property type="match status" value="1"/>
</dbReference>
<dbReference type="EMBL" id="JBEPSH010000003">
    <property type="protein sequence ID" value="MET4576849.1"/>
    <property type="molecule type" value="Genomic_DNA"/>
</dbReference>
<feature type="chain" id="PRO_5045493348" description="YXWGXW repeat-containing protein" evidence="1">
    <location>
        <begin position="20"/>
        <end position="118"/>
    </location>
</feature>
<gene>
    <name evidence="2" type="ORF">ABIE13_001958</name>
</gene>
<proteinExistence type="predicted"/>
<dbReference type="Proteomes" id="UP001549320">
    <property type="component" value="Unassembled WGS sequence"/>
</dbReference>
<keyword evidence="1" id="KW-0732">Signal</keyword>
<organism evidence="2 3">
    <name type="scientific">Ottowia thiooxydans</name>
    <dbReference type="NCBI Taxonomy" id="219182"/>
    <lineage>
        <taxon>Bacteria</taxon>
        <taxon>Pseudomonadati</taxon>
        <taxon>Pseudomonadota</taxon>
        <taxon>Betaproteobacteria</taxon>
        <taxon>Burkholderiales</taxon>
        <taxon>Comamonadaceae</taxon>
        <taxon>Ottowia</taxon>
    </lineage>
</organism>
<comment type="caution">
    <text evidence="2">The sequence shown here is derived from an EMBL/GenBank/DDBJ whole genome shotgun (WGS) entry which is preliminary data.</text>
</comment>
<evidence type="ECO:0000313" key="3">
    <source>
        <dbReference type="Proteomes" id="UP001549320"/>
    </source>
</evidence>
<dbReference type="PROSITE" id="PS51257">
    <property type="entry name" value="PROKAR_LIPOPROTEIN"/>
    <property type="match status" value="1"/>
</dbReference>
<dbReference type="InterPro" id="IPR024447">
    <property type="entry name" value="YXWGXW_rpt"/>
</dbReference>
<evidence type="ECO:0000256" key="1">
    <source>
        <dbReference type="SAM" id="SignalP"/>
    </source>
</evidence>
<evidence type="ECO:0000313" key="2">
    <source>
        <dbReference type="EMBL" id="MET4576849.1"/>
    </source>
</evidence>
<sequence length="118" mass="12746">MKTYLPVLKAAAVALAAGAALTGCVVAPTPGPVYGGPAYSSEGVYAPVAPPAPYTEVIPVMPFAGAVWVGGYWNWSRGRHVWVPGRYERPRAGYNYHPHRWSPSPRGGWELRGGGWRR</sequence>
<feature type="signal peptide" evidence="1">
    <location>
        <begin position="1"/>
        <end position="19"/>
    </location>
</feature>
<reference evidence="2 3" key="1">
    <citation type="submission" date="2024-06" db="EMBL/GenBank/DDBJ databases">
        <title>Sorghum-associated microbial communities from plants grown in Nebraska, USA.</title>
        <authorList>
            <person name="Schachtman D."/>
        </authorList>
    </citation>
    <scope>NUCLEOTIDE SEQUENCE [LARGE SCALE GENOMIC DNA]</scope>
    <source>
        <strain evidence="2 3">2709</strain>
    </source>
</reference>
<evidence type="ECO:0008006" key="4">
    <source>
        <dbReference type="Google" id="ProtNLM"/>
    </source>
</evidence>
<keyword evidence="3" id="KW-1185">Reference proteome</keyword>
<name>A0ABV2Q743_9BURK</name>
<protein>
    <recommendedName>
        <fullName evidence="4">YXWGXW repeat-containing protein</fullName>
    </recommendedName>
</protein>
<accession>A0ABV2Q743</accession>